<organism evidence="8">
    <name type="scientific">freshwater metagenome</name>
    <dbReference type="NCBI Taxonomy" id="449393"/>
    <lineage>
        <taxon>unclassified sequences</taxon>
        <taxon>metagenomes</taxon>
        <taxon>ecological metagenomes</taxon>
    </lineage>
</organism>
<feature type="transmembrane region" description="Helical" evidence="6">
    <location>
        <begin position="190"/>
        <end position="210"/>
    </location>
</feature>
<evidence type="ECO:0000256" key="3">
    <source>
        <dbReference type="ARBA" id="ARBA00022692"/>
    </source>
</evidence>
<evidence type="ECO:0000256" key="4">
    <source>
        <dbReference type="ARBA" id="ARBA00022989"/>
    </source>
</evidence>
<feature type="transmembrane region" description="Helical" evidence="6">
    <location>
        <begin position="291"/>
        <end position="314"/>
    </location>
</feature>
<feature type="transmembrane region" description="Helical" evidence="6">
    <location>
        <begin position="222"/>
        <end position="245"/>
    </location>
</feature>
<proteinExistence type="predicted"/>
<feature type="transmembrane region" description="Helical" evidence="6">
    <location>
        <begin position="101"/>
        <end position="118"/>
    </location>
</feature>
<keyword evidence="5 6" id="KW-0472">Membrane</keyword>
<feature type="transmembrane region" description="Helical" evidence="6">
    <location>
        <begin position="160"/>
        <end position="184"/>
    </location>
</feature>
<feature type="transmembrane region" description="Helical" evidence="6">
    <location>
        <begin position="445"/>
        <end position="466"/>
    </location>
</feature>
<dbReference type="Pfam" id="PF07690">
    <property type="entry name" value="MFS_1"/>
    <property type="match status" value="2"/>
</dbReference>
<gene>
    <name evidence="8" type="ORF">UFOPK2958_00456</name>
</gene>
<feature type="transmembrane region" description="Helical" evidence="6">
    <location>
        <begin position="251"/>
        <end position="270"/>
    </location>
</feature>
<dbReference type="PANTHER" id="PTHR42718:SF9">
    <property type="entry name" value="MAJOR FACILITATOR SUPERFAMILY MULTIDRUG TRANSPORTER MFSC"/>
    <property type="match status" value="1"/>
</dbReference>
<dbReference type="PANTHER" id="PTHR42718">
    <property type="entry name" value="MAJOR FACILITATOR SUPERFAMILY MULTIDRUG TRANSPORTER MFSC"/>
    <property type="match status" value="1"/>
</dbReference>
<keyword evidence="2" id="KW-0813">Transport</keyword>
<keyword evidence="4 6" id="KW-1133">Transmembrane helix</keyword>
<dbReference type="GO" id="GO:0016020">
    <property type="term" value="C:membrane"/>
    <property type="evidence" value="ECO:0007669"/>
    <property type="project" value="UniProtKB-SubCell"/>
</dbReference>
<dbReference type="PROSITE" id="PS50850">
    <property type="entry name" value="MFS"/>
    <property type="match status" value="1"/>
</dbReference>
<sequence length="472" mass="49644">MSYPEYLGEPAELPGRAERARPRSIREYRHAEWLAVTAVCLGAVMSQIDNGVITVAYPTLVEKLHRPLSEVVWIGLAPFVVMVATLLLFGRRADTLGRKRVYVDGFIIFLVGAVAATLSAHHFVILLVARSVSALGIAMVQANSVALITASVKEHQRTTALGIQAASQAIGLAIGPFVGGLLIGHIPWRFIFLMSAPIAFAALVASVLFLPRTRVVAPKAPLDVLGSVVLATAAAGILGGMTLAAKIGWNGPTLGFIAIGISATMALFPIERRAKAPIFLPRLFRMIEVRFSIALLVLTYISFFGLLVTVPFFVKRDFGASIVHASEATMAIPIGLALMAPLSGRIRRRLSSGLVQQISMATIALSLVGISVAPNGKIVAGLLVLIGLAIGAANTTNNSLVMEGVHLEDRGLASGTLNLARAAGSAIGMALATSAMVILEHNHATSNRVAIATLIVPAAIAVLVAIRSARRP</sequence>
<dbReference type="GO" id="GO:0022857">
    <property type="term" value="F:transmembrane transporter activity"/>
    <property type="evidence" value="ECO:0007669"/>
    <property type="project" value="InterPro"/>
</dbReference>
<feature type="transmembrane region" description="Helical" evidence="6">
    <location>
        <begin position="418"/>
        <end position="439"/>
    </location>
</feature>
<dbReference type="Gene3D" id="1.20.1250.20">
    <property type="entry name" value="MFS general substrate transporter like domains"/>
    <property type="match status" value="2"/>
</dbReference>
<evidence type="ECO:0000256" key="5">
    <source>
        <dbReference type="ARBA" id="ARBA00023136"/>
    </source>
</evidence>
<name>A0A6J6W9N2_9ZZZZ</name>
<feature type="transmembrane region" description="Helical" evidence="6">
    <location>
        <begin position="124"/>
        <end position="148"/>
    </location>
</feature>
<dbReference type="CDD" id="cd17321">
    <property type="entry name" value="MFS_MMR_MDR_like"/>
    <property type="match status" value="1"/>
</dbReference>
<feature type="transmembrane region" description="Helical" evidence="6">
    <location>
        <begin position="71"/>
        <end position="89"/>
    </location>
</feature>
<evidence type="ECO:0000256" key="2">
    <source>
        <dbReference type="ARBA" id="ARBA00022448"/>
    </source>
</evidence>
<dbReference type="EMBL" id="CAFAAB010000036">
    <property type="protein sequence ID" value="CAB4779863.1"/>
    <property type="molecule type" value="Genomic_DNA"/>
</dbReference>
<evidence type="ECO:0000259" key="7">
    <source>
        <dbReference type="PROSITE" id="PS50850"/>
    </source>
</evidence>
<feature type="transmembrane region" description="Helical" evidence="6">
    <location>
        <begin position="320"/>
        <end position="342"/>
    </location>
</feature>
<dbReference type="InterPro" id="IPR011701">
    <property type="entry name" value="MFS"/>
</dbReference>
<accession>A0A6J6W9N2</accession>
<dbReference type="InterPro" id="IPR020846">
    <property type="entry name" value="MFS_dom"/>
</dbReference>
<reference evidence="8" key="1">
    <citation type="submission" date="2020-05" db="EMBL/GenBank/DDBJ databases">
        <authorList>
            <person name="Chiriac C."/>
            <person name="Salcher M."/>
            <person name="Ghai R."/>
            <person name="Kavagutti S V."/>
        </authorList>
    </citation>
    <scope>NUCLEOTIDE SEQUENCE</scope>
</reference>
<keyword evidence="3 6" id="KW-0812">Transmembrane</keyword>
<evidence type="ECO:0000256" key="6">
    <source>
        <dbReference type="SAM" id="Phobius"/>
    </source>
</evidence>
<dbReference type="InterPro" id="IPR036259">
    <property type="entry name" value="MFS_trans_sf"/>
</dbReference>
<feature type="domain" description="Major facilitator superfamily (MFS) profile" evidence="7">
    <location>
        <begin position="35"/>
        <end position="470"/>
    </location>
</feature>
<protein>
    <submittedName>
        <fullName evidence="8">Unannotated protein</fullName>
    </submittedName>
</protein>
<dbReference type="AlphaFoldDB" id="A0A6J6W9N2"/>
<feature type="transmembrane region" description="Helical" evidence="6">
    <location>
        <begin position="378"/>
        <end position="397"/>
    </location>
</feature>
<comment type="subcellular location">
    <subcellularLocation>
        <location evidence="1">Membrane</location>
        <topology evidence="1">Multi-pass membrane protein</topology>
    </subcellularLocation>
</comment>
<feature type="transmembrane region" description="Helical" evidence="6">
    <location>
        <begin position="354"/>
        <end position="372"/>
    </location>
</feature>
<evidence type="ECO:0000313" key="8">
    <source>
        <dbReference type="EMBL" id="CAB4779863.1"/>
    </source>
</evidence>
<dbReference type="SUPFAM" id="SSF103473">
    <property type="entry name" value="MFS general substrate transporter"/>
    <property type="match status" value="1"/>
</dbReference>
<evidence type="ECO:0000256" key="1">
    <source>
        <dbReference type="ARBA" id="ARBA00004141"/>
    </source>
</evidence>